<feature type="transmembrane region" description="Helical" evidence="1">
    <location>
        <begin position="286"/>
        <end position="306"/>
    </location>
</feature>
<evidence type="ECO:0000313" key="3">
    <source>
        <dbReference type="Proteomes" id="UP000199206"/>
    </source>
</evidence>
<dbReference type="RefSeq" id="WP_093666007.1">
    <property type="nucleotide sequence ID" value="NZ_FOCF01000005.1"/>
</dbReference>
<sequence>MSGGSSTRLDRPTFRPAVIALLLVVGVVGFLGTLVLSAYAPDWRGGHNGGAHALSNGATGYAGLIRLAEKTGRNPRVVRDEAGLQTENLLVATPEHGSVDVDPVLSHRQGRVTLMVLPKWQTVPDKRHAGWVRQAGLLHAGDPGGVLAPATPLSIGRVPSGGQPLVNAGDLPPAITFRAPRPLQVIANRPVMVQGERRLTPGLIPIITDRQGHAVLVKVADRPVYILADPDLLNNKGMRRENDAASALALLDWLNSNEADGISFDVTLNGFARTRSPLKLALEPPFLAMTLAILAALLLVGWQATVRFGAPRRLPRAIAFGKAALIDNTAALIRKAGRWGMLGPRYAELARERAALAFGAPARLSGTELDAYLDRLERPRRFSELAAAAAAADTREAVLATARDLHDWHRGDRTQ</sequence>
<dbReference type="EMBL" id="FOCF01000005">
    <property type="protein sequence ID" value="SEN24979.1"/>
    <property type="molecule type" value="Genomic_DNA"/>
</dbReference>
<keyword evidence="3" id="KW-1185">Reference proteome</keyword>
<gene>
    <name evidence="2" type="ORF">SAMN05192583_2368</name>
</gene>
<proteinExistence type="predicted"/>
<protein>
    <recommendedName>
        <fullName evidence="4">DUF4350 domain-containing protein</fullName>
    </recommendedName>
</protein>
<dbReference type="STRING" id="1166340.SAMN05192583_2368"/>
<keyword evidence="1" id="KW-0472">Membrane</keyword>
<organism evidence="2 3">
    <name type="scientific">Sphingomonas gellani</name>
    <dbReference type="NCBI Taxonomy" id="1166340"/>
    <lineage>
        <taxon>Bacteria</taxon>
        <taxon>Pseudomonadati</taxon>
        <taxon>Pseudomonadota</taxon>
        <taxon>Alphaproteobacteria</taxon>
        <taxon>Sphingomonadales</taxon>
        <taxon>Sphingomonadaceae</taxon>
        <taxon>Sphingomonas</taxon>
    </lineage>
</organism>
<dbReference type="OrthoDB" id="7198805at2"/>
<evidence type="ECO:0008006" key="4">
    <source>
        <dbReference type="Google" id="ProtNLM"/>
    </source>
</evidence>
<feature type="transmembrane region" description="Helical" evidence="1">
    <location>
        <begin position="18"/>
        <end position="40"/>
    </location>
</feature>
<dbReference type="Proteomes" id="UP000199206">
    <property type="component" value="Unassembled WGS sequence"/>
</dbReference>
<keyword evidence="1" id="KW-0812">Transmembrane</keyword>
<evidence type="ECO:0000256" key="1">
    <source>
        <dbReference type="SAM" id="Phobius"/>
    </source>
</evidence>
<keyword evidence="1" id="KW-1133">Transmembrane helix</keyword>
<accession>A0A1H8EZV8</accession>
<reference evidence="3" key="1">
    <citation type="submission" date="2016-10" db="EMBL/GenBank/DDBJ databases">
        <authorList>
            <person name="Varghese N."/>
            <person name="Submissions S."/>
        </authorList>
    </citation>
    <scope>NUCLEOTIDE SEQUENCE [LARGE SCALE GENOMIC DNA]</scope>
    <source>
        <strain evidence="3">S6-262</strain>
    </source>
</reference>
<evidence type="ECO:0000313" key="2">
    <source>
        <dbReference type="EMBL" id="SEN24979.1"/>
    </source>
</evidence>
<dbReference type="AlphaFoldDB" id="A0A1H8EZV8"/>
<name>A0A1H8EZV8_9SPHN</name>